<keyword evidence="2" id="KW-0813">Transport</keyword>
<dbReference type="Proteomes" id="UP000636793">
    <property type="component" value="Unassembled WGS sequence"/>
</dbReference>
<gene>
    <name evidence="8" type="ORF">GCM10011492_37650</name>
</gene>
<evidence type="ECO:0000256" key="7">
    <source>
        <dbReference type="SAM" id="Phobius"/>
    </source>
</evidence>
<dbReference type="InterPro" id="IPR011701">
    <property type="entry name" value="MFS"/>
</dbReference>
<keyword evidence="6 7" id="KW-0472">Membrane</keyword>
<keyword evidence="3" id="KW-1003">Cell membrane</keyword>
<dbReference type="SUPFAM" id="SSF103473">
    <property type="entry name" value="MFS general substrate transporter"/>
    <property type="match status" value="1"/>
</dbReference>
<protein>
    <submittedName>
        <fullName evidence="8">MFS transporter</fullName>
    </submittedName>
</protein>
<evidence type="ECO:0000313" key="8">
    <source>
        <dbReference type="EMBL" id="GGB43179.1"/>
    </source>
</evidence>
<feature type="transmembrane region" description="Helical" evidence="7">
    <location>
        <begin position="59"/>
        <end position="77"/>
    </location>
</feature>
<comment type="subcellular location">
    <subcellularLocation>
        <location evidence="1">Cell membrane</location>
        <topology evidence="1">Multi-pass membrane protein</topology>
    </subcellularLocation>
</comment>
<dbReference type="GO" id="GO:0022857">
    <property type="term" value="F:transmembrane transporter activity"/>
    <property type="evidence" value="ECO:0007669"/>
    <property type="project" value="InterPro"/>
</dbReference>
<keyword evidence="5 7" id="KW-1133">Transmembrane helix</keyword>
<dbReference type="RefSeq" id="WP_229749867.1">
    <property type="nucleotide sequence ID" value="NZ_BMHI01000006.1"/>
</dbReference>
<evidence type="ECO:0000256" key="2">
    <source>
        <dbReference type="ARBA" id="ARBA00022448"/>
    </source>
</evidence>
<dbReference type="AlphaFoldDB" id="A0A916X013"/>
<dbReference type="EMBL" id="BMHI01000006">
    <property type="protein sequence ID" value="GGB43179.1"/>
    <property type="molecule type" value="Genomic_DNA"/>
</dbReference>
<dbReference type="InterPro" id="IPR036259">
    <property type="entry name" value="MFS_trans_sf"/>
</dbReference>
<feature type="transmembrane region" description="Helical" evidence="7">
    <location>
        <begin position="305"/>
        <end position="330"/>
    </location>
</feature>
<dbReference type="Pfam" id="PF07690">
    <property type="entry name" value="MFS_1"/>
    <property type="match status" value="1"/>
</dbReference>
<organism evidence="8 9">
    <name type="scientific">Flexivirga endophytica</name>
    <dbReference type="NCBI Taxonomy" id="1849103"/>
    <lineage>
        <taxon>Bacteria</taxon>
        <taxon>Bacillati</taxon>
        <taxon>Actinomycetota</taxon>
        <taxon>Actinomycetes</taxon>
        <taxon>Micrococcales</taxon>
        <taxon>Dermacoccaceae</taxon>
        <taxon>Flexivirga</taxon>
    </lineage>
</organism>
<keyword evidence="9" id="KW-1185">Reference proteome</keyword>
<dbReference type="GO" id="GO:0005886">
    <property type="term" value="C:plasma membrane"/>
    <property type="evidence" value="ECO:0007669"/>
    <property type="project" value="UniProtKB-SubCell"/>
</dbReference>
<feature type="transmembrane region" description="Helical" evidence="7">
    <location>
        <begin position="264"/>
        <end position="284"/>
    </location>
</feature>
<evidence type="ECO:0000256" key="1">
    <source>
        <dbReference type="ARBA" id="ARBA00004651"/>
    </source>
</evidence>
<feature type="transmembrane region" description="Helical" evidence="7">
    <location>
        <begin position="150"/>
        <end position="172"/>
    </location>
</feature>
<proteinExistence type="predicted"/>
<evidence type="ECO:0000256" key="6">
    <source>
        <dbReference type="ARBA" id="ARBA00023136"/>
    </source>
</evidence>
<evidence type="ECO:0000256" key="5">
    <source>
        <dbReference type="ARBA" id="ARBA00022989"/>
    </source>
</evidence>
<name>A0A916X013_9MICO</name>
<dbReference type="PANTHER" id="PTHR23517:SF2">
    <property type="entry name" value="MULTIDRUG RESISTANCE PROTEIN MDTH"/>
    <property type="match status" value="1"/>
</dbReference>
<reference evidence="8" key="1">
    <citation type="journal article" date="2014" name="Int. J. Syst. Evol. Microbiol.">
        <title>Complete genome sequence of Corynebacterium casei LMG S-19264T (=DSM 44701T), isolated from a smear-ripened cheese.</title>
        <authorList>
            <consortium name="US DOE Joint Genome Institute (JGI-PGF)"/>
            <person name="Walter F."/>
            <person name="Albersmeier A."/>
            <person name="Kalinowski J."/>
            <person name="Ruckert C."/>
        </authorList>
    </citation>
    <scope>NUCLEOTIDE SEQUENCE</scope>
    <source>
        <strain evidence="8">CGMCC 1.15085</strain>
    </source>
</reference>
<evidence type="ECO:0000256" key="4">
    <source>
        <dbReference type="ARBA" id="ARBA00022692"/>
    </source>
</evidence>
<keyword evidence="4 7" id="KW-0812">Transmembrane</keyword>
<reference evidence="8" key="2">
    <citation type="submission" date="2020-09" db="EMBL/GenBank/DDBJ databases">
        <authorList>
            <person name="Sun Q."/>
            <person name="Zhou Y."/>
        </authorList>
    </citation>
    <scope>NUCLEOTIDE SEQUENCE</scope>
    <source>
        <strain evidence="8">CGMCC 1.15085</strain>
    </source>
</reference>
<feature type="transmembrane region" description="Helical" evidence="7">
    <location>
        <begin position="178"/>
        <end position="197"/>
    </location>
</feature>
<evidence type="ECO:0000256" key="3">
    <source>
        <dbReference type="ARBA" id="ARBA00022475"/>
    </source>
</evidence>
<evidence type="ECO:0000313" key="9">
    <source>
        <dbReference type="Proteomes" id="UP000636793"/>
    </source>
</evidence>
<dbReference type="PANTHER" id="PTHR23517">
    <property type="entry name" value="RESISTANCE PROTEIN MDTM, PUTATIVE-RELATED-RELATED"/>
    <property type="match status" value="1"/>
</dbReference>
<feature type="transmembrane region" description="Helical" evidence="7">
    <location>
        <begin position="229"/>
        <end position="252"/>
    </location>
</feature>
<accession>A0A916X013</accession>
<dbReference type="InterPro" id="IPR050171">
    <property type="entry name" value="MFS_Transporters"/>
</dbReference>
<comment type="caution">
    <text evidence="8">The sequence shown here is derived from an EMBL/GenBank/DDBJ whole genome shotgun (WGS) entry which is preliminary data.</text>
</comment>
<dbReference type="Gene3D" id="1.20.1250.20">
    <property type="entry name" value="MFS general substrate transporter like domains"/>
    <property type="match status" value="1"/>
</dbReference>
<sequence length="442" mass="47599">MPKPAFARTRNGLTQLIPPTPLSRRLSLQSLLFATGEGTFLTGSAVFFTQVVGLSAAQVGLGLTIAGVVSFLVAYPAGRVVDVLGPKRMWSAGALLAALMFGLWPFMTGFSAYLLMVILFEIIENAAGAGRNAYILDVMPEQERVRTQAYMYSALNVGFTLGAIIGGVALAFDNLTVLRWMPLLTLVIGLINAFWIARLPRASHDERAAKRDRKIKAEPIPGKGPLHNFGWMGVSFFSGTMWTNQVLLNVVIPLWLVEATDSPHWLLAWLFGTNTVMCIFLPAYTTRGIHTLADALKAVRISGAFFVLSCLITMGTHSTSGLLTVTLVWLGHVTVTGAELAISASSWAFQAELMDPRRRGEYGGVQEVFATLGGRWAPAAYTFLALSWHGPGWLAIAAIVVFATAGMHPAVRAAEAFLAREVPADVLARDRPAPEEAAATVA</sequence>
<feature type="transmembrane region" description="Helical" evidence="7">
    <location>
        <begin position="112"/>
        <end position="129"/>
    </location>
</feature>